<dbReference type="AlphaFoldDB" id="A0A345CYB4"/>
<dbReference type="InterPro" id="IPR010261">
    <property type="entry name" value="Tir_chaperone"/>
</dbReference>
<dbReference type="GO" id="GO:0030254">
    <property type="term" value="P:protein secretion by the type III secretion system"/>
    <property type="evidence" value="ECO:0007669"/>
    <property type="project" value="InterPro"/>
</dbReference>
<accession>A0A345CYB4</accession>
<gene>
    <name evidence="1" type="ORF">AV903_24410</name>
</gene>
<protein>
    <submittedName>
        <fullName evidence="1">Uncharacterized protein</fullName>
    </submittedName>
</protein>
<dbReference type="RefSeq" id="WP_233479187.1">
    <property type="nucleotide sequence ID" value="NZ_CP013970.1"/>
</dbReference>
<dbReference type="EMBL" id="CP013970">
    <property type="protein sequence ID" value="AXF78431.1"/>
    <property type="molecule type" value="Genomic_DNA"/>
</dbReference>
<proteinExistence type="predicted"/>
<dbReference type="CDD" id="cd17019">
    <property type="entry name" value="T3SC_IA_ShcA-like"/>
    <property type="match status" value="1"/>
</dbReference>
<evidence type="ECO:0000313" key="1">
    <source>
        <dbReference type="EMBL" id="AXF78431.1"/>
    </source>
</evidence>
<dbReference type="Proteomes" id="UP000264980">
    <property type="component" value="Chromosome"/>
</dbReference>
<sequence>MGTRFYDTLLRTFSHKLGIPPLSLDKRGACDLIIDEDIPLRIQQDITSQRVLLIAFLGDMQDHLPQLLLEANIAAIRDNKPVIAADSRAKQYYASHMIEQTSVTADLLALRVGELAEHIRFWRDASRVK</sequence>
<name>A0A345CYB4_9GAMM</name>
<organism evidence="1 2">
    <name type="scientific">Erwinia tracheiphila</name>
    <dbReference type="NCBI Taxonomy" id="65700"/>
    <lineage>
        <taxon>Bacteria</taxon>
        <taxon>Pseudomonadati</taxon>
        <taxon>Pseudomonadota</taxon>
        <taxon>Gammaproteobacteria</taxon>
        <taxon>Enterobacterales</taxon>
        <taxon>Erwiniaceae</taxon>
        <taxon>Erwinia</taxon>
    </lineage>
</organism>
<dbReference type="Gene3D" id="3.30.1460.10">
    <property type="match status" value="1"/>
</dbReference>
<reference evidence="1 2" key="1">
    <citation type="submission" date="2016-01" db="EMBL/GenBank/DDBJ databases">
        <authorList>
            <person name="Oliw E.H."/>
        </authorList>
    </citation>
    <scope>NUCLEOTIDE SEQUENCE [LARGE SCALE GENOMIC DNA]</scope>
    <source>
        <strain evidence="1 2">MDcuke</strain>
    </source>
</reference>
<dbReference type="SUPFAM" id="SSF69635">
    <property type="entry name" value="Type III secretory system chaperone-like"/>
    <property type="match status" value="1"/>
</dbReference>
<dbReference type="Pfam" id="PF05932">
    <property type="entry name" value="CesT"/>
    <property type="match status" value="1"/>
</dbReference>
<evidence type="ECO:0000313" key="2">
    <source>
        <dbReference type="Proteomes" id="UP000264980"/>
    </source>
</evidence>